<dbReference type="GO" id="GO:0030288">
    <property type="term" value="C:outer membrane-bounded periplasmic space"/>
    <property type="evidence" value="ECO:0007669"/>
    <property type="project" value="TreeGrafter"/>
</dbReference>
<dbReference type="PANTHER" id="PTHR36504:SF1">
    <property type="entry name" value="LIPOPOLYSACCHARIDE EXPORT SYSTEM PROTEIN LPTA"/>
    <property type="match status" value="1"/>
</dbReference>
<feature type="chain" id="PRO_5023241809" description="Lipopolysaccharide export system protein LptA" evidence="4">
    <location>
        <begin position="28"/>
        <end position="170"/>
    </location>
</feature>
<dbReference type="Gene3D" id="2.60.450.10">
    <property type="entry name" value="Lipopolysaccharide (LPS) transport protein A like domain"/>
    <property type="match status" value="1"/>
</dbReference>
<evidence type="ECO:0000256" key="3">
    <source>
        <dbReference type="ARBA" id="ARBA00022764"/>
    </source>
</evidence>
<comment type="subunit">
    <text evidence="4">Component of the lipopolysaccharide transport and assembly complex.</text>
</comment>
<dbReference type="AlphaFoldDB" id="A0A5B2ZA21"/>
<dbReference type="GO" id="GO:0043165">
    <property type="term" value="P:Gram-negative-bacterium-type cell outer membrane assembly"/>
    <property type="evidence" value="ECO:0007669"/>
    <property type="project" value="UniProtKB-UniRule"/>
</dbReference>
<feature type="signal peptide" evidence="4">
    <location>
        <begin position="1"/>
        <end position="27"/>
    </location>
</feature>
<dbReference type="GO" id="GO:0001530">
    <property type="term" value="F:lipopolysaccharide binding"/>
    <property type="evidence" value="ECO:0007669"/>
    <property type="project" value="InterPro"/>
</dbReference>
<reference evidence="7 8" key="1">
    <citation type="submission" date="2019-09" db="EMBL/GenBank/DDBJ databases">
        <title>Arenimonas chukotkensis sp. nov., a bacterium isolated from Chukotka hot spring, Arctic region, Russia.</title>
        <authorList>
            <person name="Zayulina K.S."/>
            <person name="Prokofeva M.I."/>
            <person name="Elcheninov A.G."/>
            <person name="Novikov A."/>
            <person name="Kochetkova T.V."/>
            <person name="Kublanov I.V."/>
        </authorList>
    </citation>
    <scope>NUCLEOTIDE SEQUENCE [LARGE SCALE GENOMIC DNA]</scope>
    <source>
        <strain evidence="7 8">3729k</strain>
    </source>
</reference>
<sequence length="170" mass="18171" precursor="true">MSKADMRPAAASLLLPLALLLAAPAAAKSSDRDQPMDISADRTDALLEDDSVSTLEGNVKIRQGSLEVDADRAEIHRVAGEIRRIVLTGSPARLRQVSDSGEPMDAFANRITYTPNEELMLLSGAVEIRQPRGTLRGETVKYDINTGRLDGGGDGSRVSMRILPKSASGD</sequence>
<organism evidence="7 8">
    <name type="scientific">Arenimonas fontis</name>
    <dbReference type="NCBI Taxonomy" id="2608255"/>
    <lineage>
        <taxon>Bacteria</taxon>
        <taxon>Pseudomonadati</taxon>
        <taxon>Pseudomonadota</taxon>
        <taxon>Gammaproteobacteria</taxon>
        <taxon>Lysobacterales</taxon>
        <taxon>Lysobacteraceae</taxon>
        <taxon>Arenimonas</taxon>
    </lineage>
</organism>
<dbReference type="Proteomes" id="UP000322165">
    <property type="component" value="Unassembled WGS sequence"/>
</dbReference>
<comment type="caution">
    <text evidence="7">The sequence shown here is derived from an EMBL/GenBank/DDBJ whole genome shotgun (WGS) entry which is preliminary data.</text>
</comment>
<dbReference type="NCBIfam" id="TIGR03002">
    <property type="entry name" value="outer_YhbN_LptA"/>
    <property type="match status" value="1"/>
</dbReference>
<dbReference type="GO" id="GO:0017089">
    <property type="term" value="F:glycolipid transfer activity"/>
    <property type="evidence" value="ECO:0007669"/>
    <property type="project" value="TreeGrafter"/>
</dbReference>
<evidence type="ECO:0000256" key="4">
    <source>
        <dbReference type="HAMAP-Rule" id="MF_01914"/>
    </source>
</evidence>
<keyword evidence="2 4" id="KW-0732">Signal</keyword>
<gene>
    <name evidence="4 7" type="primary">lptA</name>
    <name evidence="7" type="ORF">F0415_06330</name>
</gene>
<dbReference type="Pfam" id="PF03968">
    <property type="entry name" value="LptD_N"/>
    <property type="match status" value="1"/>
</dbReference>
<evidence type="ECO:0000256" key="1">
    <source>
        <dbReference type="ARBA" id="ARBA00022448"/>
    </source>
</evidence>
<dbReference type="GO" id="GO:0009279">
    <property type="term" value="C:cell outer membrane"/>
    <property type="evidence" value="ECO:0007669"/>
    <property type="project" value="TreeGrafter"/>
</dbReference>
<comment type="function">
    <text evidence="4">Involved in the assembly of lipopolysaccharide (LPS). Required for the translocation of LPS from the inner membrane to the outer membrane. May form a bridge between the inner membrane and the outer membrane, via interactions with LptC and LptD, thereby facilitating LPS transfer across the periplasm.</text>
</comment>
<evidence type="ECO:0000313" key="8">
    <source>
        <dbReference type="Proteomes" id="UP000322165"/>
    </source>
</evidence>
<keyword evidence="8" id="KW-1185">Reference proteome</keyword>
<dbReference type="EMBL" id="VUOD01000004">
    <property type="protein sequence ID" value="KAA2284869.1"/>
    <property type="molecule type" value="Genomic_DNA"/>
</dbReference>
<dbReference type="InterPro" id="IPR052037">
    <property type="entry name" value="LPS_export_LptA"/>
</dbReference>
<feature type="domain" description="Organic solvent tolerance-like N-terminal" evidence="6">
    <location>
        <begin position="38"/>
        <end position="147"/>
    </location>
</feature>
<comment type="similarity">
    <text evidence="4">Belongs to the LptA family.</text>
</comment>
<feature type="region of interest" description="Disordered" evidence="5">
    <location>
        <begin position="147"/>
        <end position="170"/>
    </location>
</feature>
<keyword evidence="3 4" id="KW-0574">Periplasm</keyword>
<dbReference type="PANTHER" id="PTHR36504">
    <property type="entry name" value="LIPOPOLYSACCHARIDE EXPORT SYSTEM PROTEIN LPTA"/>
    <property type="match status" value="1"/>
</dbReference>
<proteinExistence type="inferred from homology"/>
<comment type="subcellular location">
    <subcellularLocation>
        <location evidence="4">Periplasm</location>
    </subcellularLocation>
</comment>
<protein>
    <recommendedName>
        <fullName evidence="4">Lipopolysaccharide export system protein LptA</fullName>
    </recommendedName>
</protein>
<dbReference type="InterPro" id="IPR014340">
    <property type="entry name" value="LptA"/>
</dbReference>
<evidence type="ECO:0000256" key="5">
    <source>
        <dbReference type="SAM" id="MobiDB-lite"/>
    </source>
</evidence>
<evidence type="ECO:0000256" key="2">
    <source>
        <dbReference type="ARBA" id="ARBA00022729"/>
    </source>
</evidence>
<accession>A0A5B2ZA21</accession>
<name>A0A5B2ZA21_9GAMM</name>
<dbReference type="InterPro" id="IPR005653">
    <property type="entry name" value="OstA-like_N"/>
</dbReference>
<reference evidence="7 8" key="2">
    <citation type="submission" date="2019-09" db="EMBL/GenBank/DDBJ databases">
        <authorList>
            <person name="Mazur A."/>
        </authorList>
    </citation>
    <scope>NUCLEOTIDE SEQUENCE [LARGE SCALE GENOMIC DNA]</scope>
    <source>
        <strain evidence="7 8">3729k</strain>
    </source>
</reference>
<evidence type="ECO:0000259" key="6">
    <source>
        <dbReference type="Pfam" id="PF03968"/>
    </source>
</evidence>
<keyword evidence="1 4" id="KW-0813">Transport</keyword>
<evidence type="ECO:0000313" key="7">
    <source>
        <dbReference type="EMBL" id="KAA2284869.1"/>
    </source>
</evidence>
<dbReference type="HAMAP" id="MF_01914">
    <property type="entry name" value="LPS_assembly_LptA"/>
    <property type="match status" value="1"/>
</dbReference>
<dbReference type="GO" id="GO:0015920">
    <property type="term" value="P:lipopolysaccharide transport"/>
    <property type="evidence" value="ECO:0007669"/>
    <property type="project" value="UniProtKB-UniRule"/>
</dbReference>